<reference evidence="5" key="1">
    <citation type="submission" date="2017-09" db="EMBL/GenBank/DDBJ databases">
        <title>FDA dAtabase for Regulatory Grade micrObial Sequences (FDA-ARGOS): Supporting development and validation of Infectious Disease Dx tests.</title>
        <authorList>
            <person name="Minogue T."/>
            <person name="Wolcott M."/>
            <person name="Wasieloski L."/>
            <person name="Aguilar W."/>
            <person name="Moore D."/>
            <person name="Tallon L."/>
            <person name="Sadzewicz L."/>
            <person name="Ott S."/>
            <person name="Zhao X."/>
            <person name="Nagaraj S."/>
            <person name="Vavikolanu K."/>
            <person name="Aluvathingal J."/>
            <person name="Nadendla S."/>
            <person name="Sichtig H."/>
        </authorList>
    </citation>
    <scope>NUCLEOTIDE SEQUENCE [LARGE SCALE GENOMIC DNA]</scope>
    <source>
        <strain evidence="5">FDAARGOS_387</strain>
    </source>
</reference>
<dbReference type="InterPro" id="IPR036390">
    <property type="entry name" value="WH_DNA-bd_sf"/>
</dbReference>
<dbReference type="SUPFAM" id="SSF46785">
    <property type="entry name" value="Winged helix' DNA-binding domain"/>
    <property type="match status" value="1"/>
</dbReference>
<dbReference type="GO" id="GO:0003700">
    <property type="term" value="F:DNA-binding transcription factor activity"/>
    <property type="evidence" value="ECO:0007669"/>
    <property type="project" value="InterPro"/>
</dbReference>
<dbReference type="Proteomes" id="UP000224974">
    <property type="component" value="Unassembled WGS sequence"/>
</dbReference>
<dbReference type="EMBL" id="CAADJA010000002">
    <property type="protein sequence ID" value="VFS46827.1"/>
    <property type="molecule type" value="Genomic_DNA"/>
</dbReference>
<reference evidence="3" key="2">
    <citation type="submission" date="2017-09" db="EMBL/GenBank/DDBJ databases">
        <title>FDA dAtabase for Regulatory Grade micrObial Sequences (FDA-ARGOS): Supporting development and validation of Infectious Disease Dx tests.</title>
        <authorList>
            <person name="Minogue T."/>
            <person name="Wolcott M."/>
            <person name="Wasieloski L."/>
            <person name="Aguilar W."/>
            <person name="Moore D."/>
            <person name="Tallon L.J."/>
            <person name="Sadzewicz L."/>
            <person name="Ott S."/>
            <person name="Zhao X."/>
            <person name="Nagaraj S."/>
            <person name="Vavikolanu K."/>
            <person name="Aluvathingal J."/>
            <person name="Nadendla S."/>
            <person name="Sichtig H."/>
        </authorList>
    </citation>
    <scope>NUCLEOTIDE SEQUENCE</scope>
    <source>
        <strain evidence="3">FDAARGOS_387</strain>
    </source>
</reference>
<dbReference type="SMART" id="SM00347">
    <property type="entry name" value="HTH_MARR"/>
    <property type="match status" value="1"/>
</dbReference>
<keyword evidence="5" id="KW-1185">Reference proteome</keyword>
<dbReference type="EMBL" id="PDDX01000001">
    <property type="protein sequence ID" value="PHI28773.1"/>
    <property type="molecule type" value="Genomic_DNA"/>
</dbReference>
<protein>
    <submittedName>
        <fullName evidence="3 4">MarR family</fullName>
    </submittedName>
</protein>
<proteinExistence type="predicted"/>
<dbReference type="PANTHER" id="PTHR33164:SF5">
    <property type="entry name" value="ORGANIC HYDROPEROXIDE RESISTANCE TRANSCRIPTIONAL REGULATOR"/>
    <property type="match status" value="1"/>
</dbReference>
<accession>A0A2C6DJ59</accession>
<evidence type="ECO:0000259" key="2">
    <source>
        <dbReference type="PROSITE" id="PS50995"/>
    </source>
</evidence>
<dbReference type="InterPro" id="IPR036388">
    <property type="entry name" value="WH-like_DNA-bd_sf"/>
</dbReference>
<dbReference type="STRING" id="1111728.GCA_000427805_02407"/>
<dbReference type="PANTHER" id="PTHR33164">
    <property type="entry name" value="TRANSCRIPTIONAL REGULATOR, MARR FAMILY"/>
    <property type="match status" value="1"/>
</dbReference>
<dbReference type="OrthoDB" id="5522755at2"/>
<sequence>MTLFDILERLANLQQSGFRRNALLADLPSVQVNALYYLLRCNHYSNTPGSVTEYLGLTKGTVSQSLRKLEEKALIYRQPYPGDKRKVLLFLTDKARQAVEGALSQDNIAKIQSELPYGGEKLKLQLMGLLRQVQQQEGVRLFGECQFCRFHQHQQGQPFCGLTQALLPPESITLICREFEPQ</sequence>
<dbReference type="Proteomes" id="UP000373449">
    <property type="component" value="Unassembled WGS sequence"/>
</dbReference>
<dbReference type="RefSeq" id="WP_029095104.1">
    <property type="nucleotide sequence ID" value="NZ_CAADJA010000002.1"/>
</dbReference>
<evidence type="ECO:0000313" key="5">
    <source>
        <dbReference type="Proteomes" id="UP000224974"/>
    </source>
</evidence>
<dbReference type="AlphaFoldDB" id="A0A2C6DJ59"/>
<feature type="domain" description="HTH marR-type" evidence="2">
    <location>
        <begin position="1"/>
        <end position="135"/>
    </location>
</feature>
<evidence type="ECO:0000313" key="4">
    <source>
        <dbReference type="EMBL" id="VFS46827.1"/>
    </source>
</evidence>
<dbReference type="InterPro" id="IPR039422">
    <property type="entry name" value="MarR/SlyA-like"/>
</dbReference>
<dbReference type="GO" id="GO:0006950">
    <property type="term" value="P:response to stress"/>
    <property type="evidence" value="ECO:0007669"/>
    <property type="project" value="TreeGrafter"/>
</dbReference>
<gene>
    <name evidence="3" type="ORF">CRN84_05300</name>
    <name evidence="4" type="ORF">NCTC12282_01757</name>
</gene>
<evidence type="ECO:0000313" key="6">
    <source>
        <dbReference type="Proteomes" id="UP000373449"/>
    </source>
</evidence>
<organism evidence="3 5">
    <name type="scientific">Budvicia aquatica</name>
    <dbReference type="NCBI Taxonomy" id="82979"/>
    <lineage>
        <taxon>Bacteria</taxon>
        <taxon>Pseudomonadati</taxon>
        <taxon>Pseudomonadota</taxon>
        <taxon>Gammaproteobacteria</taxon>
        <taxon>Enterobacterales</taxon>
        <taxon>Budviciaceae</taxon>
        <taxon>Budvicia</taxon>
    </lineage>
</organism>
<dbReference type="Gene3D" id="1.10.10.10">
    <property type="entry name" value="Winged helix-like DNA-binding domain superfamily/Winged helix DNA-binding domain"/>
    <property type="match status" value="1"/>
</dbReference>
<dbReference type="GO" id="GO:0005737">
    <property type="term" value="C:cytoplasm"/>
    <property type="evidence" value="ECO:0007669"/>
    <property type="project" value="UniProtKB-SubCell"/>
</dbReference>
<comment type="subcellular location">
    <subcellularLocation>
        <location evidence="1">Cytoplasm</location>
    </subcellularLocation>
</comment>
<evidence type="ECO:0000256" key="1">
    <source>
        <dbReference type="ARBA" id="ARBA00004496"/>
    </source>
</evidence>
<dbReference type="InterPro" id="IPR000835">
    <property type="entry name" value="HTH_MarR-typ"/>
</dbReference>
<reference evidence="4 6" key="3">
    <citation type="submission" date="2019-03" db="EMBL/GenBank/DDBJ databases">
        <authorList>
            <consortium name="Pathogen Informatics"/>
        </authorList>
    </citation>
    <scope>NUCLEOTIDE SEQUENCE [LARGE SCALE GENOMIC DNA]</scope>
    <source>
        <strain evidence="4 6">NCTC12282</strain>
    </source>
</reference>
<dbReference type="Pfam" id="PF12802">
    <property type="entry name" value="MarR_2"/>
    <property type="match status" value="1"/>
</dbReference>
<evidence type="ECO:0000313" key="3">
    <source>
        <dbReference type="EMBL" id="PHI28773.1"/>
    </source>
</evidence>
<name>A0A2C6DJ59_9GAMM</name>
<dbReference type="PROSITE" id="PS50995">
    <property type="entry name" value="HTH_MARR_2"/>
    <property type="match status" value="1"/>
</dbReference>